<keyword evidence="2" id="KW-0436">Ligase</keyword>
<dbReference type="Pfam" id="PF00501">
    <property type="entry name" value="AMP-binding"/>
    <property type="match status" value="1"/>
</dbReference>
<feature type="domain" description="AMP-binding enzyme C-terminal" evidence="4">
    <location>
        <begin position="306"/>
        <end position="379"/>
    </location>
</feature>
<evidence type="ECO:0000256" key="1">
    <source>
        <dbReference type="ARBA" id="ARBA00006432"/>
    </source>
</evidence>
<accession>A0ABQ1VQP9</accession>
<dbReference type="PANTHER" id="PTHR43201">
    <property type="entry name" value="ACYL-COA SYNTHETASE"/>
    <property type="match status" value="1"/>
</dbReference>
<dbReference type="Pfam" id="PF13193">
    <property type="entry name" value="AMP-binding_C"/>
    <property type="match status" value="1"/>
</dbReference>
<keyword evidence="6" id="KW-1185">Reference proteome</keyword>
<evidence type="ECO:0000313" key="5">
    <source>
        <dbReference type="EMBL" id="GGF90542.1"/>
    </source>
</evidence>
<dbReference type="SUPFAM" id="SSF56801">
    <property type="entry name" value="Acetyl-CoA synthetase-like"/>
    <property type="match status" value="1"/>
</dbReference>
<dbReference type="Gene3D" id="3.30.300.30">
    <property type="match status" value="1"/>
</dbReference>
<evidence type="ECO:0000256" key="2">
    <source>
        <dbReference type="ARBA" id="ARBA00022598"/>
    </source>
</evidence>
<dbReference type="CDD" id="cd04433">
    <property type="entry name" value="AFD_class_I"/>
    <property type="match status" value="1"/>
</dbReference>
<evidence type="ECO:0000259" key="3">
    <source>
        <dbReference type="Pfam" id="PF00501"/>
    </source>
</evidence>
<dbReference type="InterPro" id="IPR000873">
    <property type="entry name" value="AMP-dep_synth/lig_dom"/>
</dbReference>
<comment type="similarity">
    <text evidence="1">Belongs to the ATP-dependent AMP-binding enzyme family.</text>
</comment>
<sequence>MIPHQQMMHRITAICLKDPPEIMSVLRQVIFCHGSVLLINGEMPRGQALKLAQEAGSTALLYGSLSEPVQFLSDSTVIDTPSLLQFSSGTTGTPKIIRRSWQQVEREIANYNARLSSNSSEVPIILVPVSHSFGLITGVLAALERKAQPVIVTDKNPKFAAHVIQSTRESIVYGVPYLFHILLSVMRNERAFHKIISSGAPFTGKVFDTVKARSELVIQQYGCSELGCISLGFDPATHADVGTPLQHLEVTVDGHAESPDEIIVMMDGSPVFTRDLGWINSAGRIQVEGRIDDLINVSGQKVIPYEVEQVLLGMEEIQEVVVYRTKHKVWGEAVKAMIVGTSSLSSELAKQWCIEHLPQYKIPSAFDIVEEIPRAASGKISRKWLSENY</sequence>
<dbReference type="InterPro" id="IPR045851">
    <property type="entry name" value="AMP-bd_C_sf"/>
</dbReference>
<name>A0ABQ1VQP9_9BACL</name>
<dbReference type="InterPro" id="IPR042099">
    <property type="entry name" value="ANL_N_sf"/>
</dbReference>
<evidence type="ECO:0000259" key="4">
    <source>
        <dbReference type="Pfam" id="PF13193"/>
    </source>
</evidence>
<feature type="domain" description="AMP-dependent synthetase/ligase" evidence="3">
    <location>
        <begin position="75"/>
        <end position="252"/>
    </location>
</feature>
<dbReference type="EMBL" id="BMIW01000005">
    <property type="protein sequence ID" value="GGF90542.1"/>
    <property type="molecule type" value="Genomic_DNA"/>
</dbReference>
<evidence type="ECO:0000313" key="6">
    <source>
        <dbReference type="Proteomes" id="UP000608420"/>
    </source>
</evidence>
<dbReference type="Proteomes" id="UP000608420">
    <property type="component" value="Unassembled WGS sequence"/>
</dbReference>
<dbReference type="InterPro" id="IPR025110">
    <property type="entry name" value="AMP-bd_C"/>
</dbReference>
<dbReference type="InterPro" id="IPR020845">
    <property type="entry name" value="AMP-binding_CS"/>
</dbReference>
<organism evidence="5 6">
    <name type="scientific">Paenibacillus aceti</name>
    <dbReference type="NCBI Taxonomy" id="1820010"/>
    <lineage>
        <taxon>Bacteria</taxon>
        <taxon>Bacillati</taxon>
        <taxon>Bacillota</taxon>
        <taxon>Bacilli</taxon>
        <taxon>Bacillales</taxon>
        <taxon>Paenibacillaceae</taxon>
        <taxon>Paenibacillus</taxon>
    </lineage>
</organism>
<reference evidence="6" key="1">
    <citation type="journal article" date="2019" name="Int. J. Syst. Evol. Microbiol.">
        <title>The Global Catalogue of Microorganisms (GCM) 10K type strain sequencing project: providing services to taxonomists for standard genome sequencing and annotation.</title>
        <authorList>
            <consortium name="The Broad Institute Genomics Platform"/>
            <consortium name="The Broad Institute Genome Sequencing Center for Infectious Disease"/>
            <person name="Wu L."/>
            <person name="Ma J."/>
        </authorList>
    </citation>
    <scope>NUCLEOTIDE SEQUENCE [LARGE SCALE GENOMIC DNA]</scope>
    <source>
        <strain evidence="6">CGMCC 1.15420</strain>
    </source>
</reference>
<comment type="caution">
    <text evidence="5">The sequence shown here is derived from an EMBL/GenBank/DDBJ whole genome shotgun (WGS) entry which is preliminary data.</text>
</comment>
<dbReference type="Gene3D" id="3.40.50.12780">
    <property type="entry name" value="N-terminal domain of ligase-like"/>
    <property type="match status" value="1"/>
</dbReference>
<proteinExistence type="inferred from homology"/>
<gene>
    <name evidence="5" type="ORF">GCM10010913_10030</name>
</gene>
<dbReference type="PANTHER" id="PTHR43201:SF5">
    <property type="entry name" value="MEDIUM-CHAIN ACYL-COA LIGASE ACSF2, MITOCHONDRIAL"/>
    <property type="match status" value="1"/>
</dbReference>
<protein>
    <submittedName>
        <fullName evidence="5">Acyl-CoA synthetase</fullName>
    </submittedName>
</protein>
<dbReference type="PROSITE" id="PS00455">
    <property type="entry name" value="AMP_BINDING"/>
    <property type="match status" value="1"/>
</dbReference>